<dbReference type="AlphaFoldDB" id="A0A127BD19"/>
<name>A0A127BD19_9EURY</name>
<reference evidence="2" key="1">
    <citation type="submission" date="2015-02" db="EMBL/GenBank/DDBJ databases">
        <title>Pyrococcus kukulkanii sp. nov., a novel hyperthermophilic archaeon isolated from a deep-sea hydrothermal vent at the Guaymas Basin.</title>
        <authorList>
            <person name="Oger P.M."/>
            <person name="Callac N."/>
            <person name="Jebbar M."/>
            <person name="Godfroy A."/>
        </authorList>
    </citation>
    <scope>NUCLEOTIDE SEQUENCE [LARGE SCALE GENOMIC DNA]</scope>
    <source>
        <strain evidence="2">NCB100</strain>
    </source>
</reference>
<organism evidence="1 2">
    <name type="scientific">Pyrococcus kukulkanii</name>
    <dbReference type="NCBI Taxonomy" id="1609559"/>
    <lineage>
        <taxon>Archaea</taxon>
        <taxon>Methanobacteriati</taxon>
        <taxon>Methanobacteriota</taxon>
        <taxon>Thermococci</taxon>
        <taxon>Thermococcales</taxon>
        <taxon>Thermococcaceae</taxon>
        <taxon>Pyrococcus</taxon>
    </lineage>
</organism>
<dbReference type="RefSeq" id="WP_068323642.1">
    <property type="nucleotide sequence ID" value="NZ_CP010835.1"/>
</dbReference>
<dbReference type="PATRIC" id="fig|1609559.3.peg.1842"/>
<accession>A0A127BD19</accession>
<dbReference type="EMBL" id="CP010835">
    <property type="protein sequence ID" value="AMM54576.1"/>
    <property type="molecule type" value="Genomic_DNA"/>
</dbReference>
<dbReference type="KEGG" id="pyc:TQ32_08855"/>
<dbReference type="STRING" id="1609559.TQ32_08855"/>
<dbReference type="OrthoDB" id="86183at2157"/>
<proteinExistence type="predicted"/>
<gene>
    <name evidence="1" type="ORF">TQ32_08855</name>
</gene>
<evidence type="ECO:0000313" key="2">
    <source>
        <dbReference type="Proteomes" id="UP000070587"/>
    </source>
</evidence>
<protein>
    <submittedName>
        <fullName evidence="1">Uncharacterized protein</fullName>
    </submittedName>
</protein>
<dbReference type="Proteomes" id="UP000070587">
    <property type="component" value="Chromosome"/>
</dbReference>
<dbReference type="GeneID" id="28491943"/>
<evidence type="ECO:0000313" key="1">
    <source>
        <dbReference type="EMBL" id="AMM54576.1"/>
    </source>
</evidence>
<reference evidence="1 2" key="2">
    <citation type="journal article" date="2016" name="Int. J. Syst. Evol. Microbiol.">
        <title>Pyrococcus kukulkanii sp. nov., a hyperthermophilic, piezophilic archaeon isolated from a deep-sea hydrothermal vent.</title>
        <authorList>
            <person name="Callac N."/>
            <person name="Oger P."/>
            <person name="Lesongeur F."/>
            <person name="Rattray J.E."/>
            <person name="Vannier P."/>
            <person name="Michoud G."/>
            <person name="Beauverger M."/>
            <person name="Gayet N."/>
            <person name="Rouxel O."/>
            <person name="Jebbar M."/>
            <person name="Godfroy A."/>
        </authorList>
    </citation>
    <scope>NUCLEOTIDE SEQUENCE [LARGE SCALE GENOMIC DNA]</scope>
    <source>
        <strain evidence="1 2">NCB100</strain>
    </source>
</reference>
<sequence>MKVRLAYPDKLVIVEEDRVIMFNGKLIEGELNEVLSYAEGGQGVIPDELKKVAVDIKRAVDVMRMQIGIRGREVEMLVY</sequence>